<evidence type="ECO:0000313" key="4">
    <source>
        <dbReference type="Proteomes" id="UP000825729"/>
    </source>
</evidence>
<dbReference type="Gene3D" id="3.30.70.270">
    <property type="match status" value="1"/>
</dbReference>
<gene>
    <name evidence="3" type="ORF">H6P81_009954</name>
</gene>
<reference evidence="3 4" key="1">
    <citation type="submission" date="2021-07" db="EMBL/GenBank/DDBJ databases">
        <title>The Aristolochia fimbriata genome: insights into angiosperm evolution, floral development and chemical biosynthesis.</title>
        <authorList>
            <person name="Jiao Y."/>
        </authorList>
    </citation>
    <scope>NUCLEOTIDE SEQUENCE [LARGE SCALE GENOMIC DNA]</scope>
    <source>
        <strain evidence="3">IBCAS-2021</strain>
        <tissue evidence="3">Leaf</tissue>
    </source>
</reference>
<organism evidence="3 4">
    <name type="scientific">Aristolochia fimbriata</name>
    <name type="common">White veined hardy Dutchman's pipe vine</name>
    <dbReference type="NCBI Taxonomy" id="158543"/>
    <lineage>
        <taxon>Eukaryota</taxon>
        <taxon>Viridiplantae</taxon>
        <taxon>Streptophyta</taxon>
        <taxon>Embryophyta</taxon>
        <taxon>Tracheophyta</taxon>
        <taxon>Spermatophyta</taxon>
        <taxon>Magnoliopsida</taxon>
        <taxon>Magnoliidae</taxon>
        <taxon>Piperales</taxon>
        <taxon>Aristolochiaceae</taxon>
        <taxon>Aristolochia</taxon>
    </lineage>
</organism>
<keyword evidence="4" id="KW-1185">Reference proteome</keyword>
<accession>A0AAV7EMX2</accession>
<evidence type="ECO:0000256" key="1">
    <source>
        <dbReference type="SAM" id="Coils"/>
    </source>
</evidence>
<protein>
    <recommendedName>
        <fullName evidence="5">Reverse transcriptase domain-containing protein</fullName>
    </recommendedName>
</protein>
<feature type="coiled-coil region" evidence="1">
    <location>
        <begin position="115"/>
        <end position="142"/>
    </location>
</feature>
<name>A0AAV7EMX2_ARIFI</name>
<dbReference type="AlphaFoldDB" id="A0AAV7EMX2"/>
<feature type="compositionally biased region" description="Basic and acidic residues" evidence="2">
    <location>
        <begin position="201"/>
        <end position="214"/>
    </location>
</feature>
<proteinExistence type="predicted"/>
<sequence>MMIALVSRTDVFLFCGFRLKVVARERVELLWLNCMNFSERQVVRVSGFRELLYARVVMDERPNDPYSNTYNPRWKNYPNFAWTNNNQVRQPPGFQIPHQPQDKKPSMEVLMTKFITTTEARLNNHEVSMKNVEAQIGQLANAISGRTNGTLPSTSEKNSREQVKAISLRSGKVVEDQEPKEEAHKKSKIPDYEWAEDEKVEAEISKPEKGRDKGTSISYTSNTNLDVNTLPYTDRIRKDKLEAKLSEFRKDKLEAKLSEFLEIIKKLQINILFVEAKFLKDILLGIHQHEVIKENGLESYNQDEKPFCVEEIEELGNNSQLNMVKELDLKEDRTLNETPKIELKPLPDSLKYVFLEKDSNHVIIFSSLTDCEEDMLVKVLKQHKKAIGWSISKDIFKFQLPQKTKKKLLSAAPMCLKNLSLVIQRCEDTNLVQYWEKCHFMVRERIVLGHKIFEHG</sequence>
<feature type="compositionally biased region" description="Basic and acidic residues" evidence="2">
    <location>
        <begin position="173"/>
        <end position="191"/>
    </location>
</feature>
<dbReference type="Proteomes" id="UP000825729">
    <property type="component" value="Unassembled WGS sequence"/>
</dbReference>
<keyword evidence="1" id="KW-0175">Coiled coil</keyword>
<dbReference type="InterPro" id="IPR043128">
    <property type="entry name" value="Rev_trsase/Diguanyl_cyclase"/>
</dbReference>
<feature type="region of interest" description="Disordered" evidence="2">
    <location>
        <begin position="199"/>
        <end position="220"/>
    </location>
</feature>
<feature type="region of interest" description="Disordered" evidence="2">
    <location>
        <begin position="173"/>
        <end position="192"/>
    </location>
</feature>
<evidence type="ECO:0000313" key="3">
    <source>
        <dbReference type="EMBL" id="KAG9449989.1"/>
    </source>
</evidence>
<evidence type="ECO:0000256" key="2">
    <source>
        <dbReference type="SAM" id="MobiDB-lite"/>
    </source>
</evidence>
<evidence type="ECO:0008006" key="5">
    <source>
        <dbReference type="Google" id="ProtNLM"/>
    </source>
</evidence>
<dbReference type="EMBL" id="JAINDJ010000004">
    <property type="protein sequence ID" value="KAG9449989.1"/>
    <property type="molecule type" value="Genomic_DNA"/>
</dbReference>
<feature type="coiled-coil region" evidence="1">
    <location>
        <begin position="238"/>
        <end position="270"/>
    </location>
</feature>
<comment type="caution">
    <text evidence="3">The sequence shown here is derived from an EMBL/GenBank/DDBJ whole genome shotgun (WGS) entry which is preliminary data.</text>
</comment>